<reference evidence="1 2" key="1">
    <citation type="submission" date="2016-03" db="EMBL/GenBank/DDBJ databases">
        <title>EvidentialGene: Evidence-directed Construction of Genes on Genomes.</title>
        <authorList>
            <person name="Gilbert D.G."/>
            <person name="Choi J.-H."/>
            <person name="Mockaitis K."/>
            <person name="Colbourne J."/>
            <person name="Pfrender M."/>
        </authorList>
    </citation>
    <scope>NUCLEOTIDE SEQUENCE [LARGE SCALE GENOMIC DNA]</scope>
    <source>
        <strain evidence="1 2">Xinb3</strain>
        <tissue evidence="1">Complete organism</tissue>
    </source>
</reference>
<dbReference type="Proteomes" id="UP000076858">
    <property type="component" value="Unassembled WGS sequence"/>
</dbReference>
<evidence type="ECO:0000313" key="1">
    <source>
        <dbReference type="EMBL" id="KZS15512.1"/>
    </source>
</evidence>
<comment type="caution">
    <text evidence="1">The sequence shown here is derived from an EMBL/GenBank/DDBJ whole genome shotgun (WGS) entry which is preliminary data.</text>
</comment>
<sequence>MKKSAASSIPFLKFQQNMGESVCVRACSRYNYFKPSSINLRLACACFLRLVPYPFVFSCNLCGCLRSFFTDDNVANANVNSPTKTVYFFADDLIISFSSS</sequence>
<evidence type="ECO:0000313" key="2">
    <source>
        <dbReference type="Proteomes" id="UP000076858"/>
    </source>
</evidence>
<name>A0A162CG94_9CRUS</name>
<proteinExistence type="predicted"/>
<accession>A0A162CG94</accession>
<protein>
    <submittedName>
        <fullName evidence="1">Uncharacterized protein</fullName>
    </submittedName>
</protein>
<gene>
    <name evidence="1" type="ORF">APZ42_018695</name>
</gene>
<dbReference type="EMBL" id="LRGB01000868">
    <property type="protein sequence ID" value="KZS15512.1"/>
    <property type="molecule type" value="Genomic_DNA"/>
</dbReference>
<organism evidence="1 2">
    <name type="scientific">Daphnia magna</name>
    <dbReference type="NCBI Taxonomy" id="35525"/>
    <lineage>
        <taxon>Eukaryota</taxon>
        <taxon>Metazoa</taxon>
        <taxon>Ecdysozoa</taxon>
        <taxon>Arthropoda</taxon>
        <taxon>Crustacea</taxon>
        <taxon>Branchiopoda</taxon>
        <taxon>Diplostraca</taxon>
        <taxon>Cladocera</taxon>
        <taxon>Anomopoda</taxon>
        <taxon>Daphniidae</taxon>
        <taxon>Daphnia</taxon>
    </lineage>
</organism>
<dbReference type="AlphaFoldDB" id="A0A162CG94"/>
<keyword evidence="2" id="KW-1185">Reference proteome</keyword>